<dbReference type="InterPro" id="IPR036551">
    <property type="entry name" value="Flavin_trans-like"/>
</dbReference>
<evidence type="ECO:0000256" key="5">
    <source>
        <dbReference type="ARBA" id="ARBA00050612"/>
    </source>
</evidence>
<feature type="binding site" evidence="7">
    <location>
        <position position="169"/>
    </location>
    <ligand>
        <name>dimethylallyl phosphate</name>
        <dbReference type="ChEBI" id="CHEBI:88052"/>
    </ligand>
</feature>
<dbReference type="NCBIfam" id="NF004685">
    <property type="entry name" value="PRK06029.1"/>
    <property type="match status" value="1"/>
</dbReference>
<accession>A0A2P5T2S6</accession>
<evidence type="ECO:0000313" key="10">
    <source>
        <dbReference type="Proteomes" id="UP000295937"/>
    </source>
</evidence>
<dbReference type="AlphaFoldDB" id="A0A2P5T2S6"/>
<dbReference type="RefSeq" id="WP_136132318.1">
    <property type="nucleotide sequence ID" value="NZ_PDKR01000001.1"/>
</dbReference>
<dbReference type="EMBL" id="PDKR01000001">
    <property type="protein sequence ID" value="PPI88891.1"/>
    <property type="molecule type" value="Genomic_DNA"/>
</dbReference>
<dbReference type="FunFam" id="3.40.50.1950:FF:000001">
    <property type="entry name" value="Flavin prenyltransferase UbiX"/>
    <property type="match status" value="1"/>
</dbReference>
<dbReference type="HAMAP" id="MF_01984">
    <property type="entry name" value="ubiX_pad"/>
    <property type="match status" value="1"/>
</dbReference>
<dbReference type="InterPro" id="IPR004507">
    <property type="entry name" value="UbiX-like"/>
</dbReference>
<evidence type="ECO:0000256" key="4">
    <source>
        <dbReference type="ARBA" id="ARBA00022679"/>
    </source>
</evidence>
<feature type="binding site" evidence="7">
    <location>
        <position position="37"/>
    </location>
    <ligand>
        <name>FMN</name>
        <dbReference type="ChEBI" id="CHEBI:58210"/>
    </ligand>
</feature>
<dbReference type="GO" id="GO:0106141">
    <property type="term" value="F:flavin prenyltransferase activity"/>
    <property type="evidence" value="ECO:0007669"/>
    <property type="project" value="UniProtKB-EC"/>
</dbReference>
<evidence type="ECO:0000256" key="2">
    <source>
        <dbReference type="ARBA" id="ARBA00022630"/>
    </source>
</evidence>
<keyword evidence="9" id="KW-0456">Lyase</keyword>
<organism evidence="9 10">
    <name type="scientific">Candidatus Pantoea edessiphila</name>
    <dbReference type="NCBI Taxonomy" id="2044610"/>
    <lineage>
        <taxon>Bacteria</taxon>
        <taxon>Pseudomonadati</taxon>
        <taxon>Pseudomonadota</taxon>
        <taxon>Gammaproteobacteria</taxon>
        <taxon>Enterobacterales</taxon>
        <taxon>Erwiniaceae</taxon>
        <taxon>Pantoea</taxon>
    </lineage>
</organism>
<proteinExistence type="inferred from homology"/>
<dbReference type="GO" id="GO:0016831">
    <property type="term" value="F:carboxy-lyase activity"/>
    <property type="evidence" value="ECO:0007669"/>
    <property type="project" value="TreeGrafter"/>
</dbReference>
<evidence type="ECO:0000256" key="6">
    <source>
        <dbReference type="ARBA" id="ARBA00060793"/>
    </source>
</evidence>
<dbReference type="PANTHER" id="PTHR43374">
    <property type="entry name" value="FLAVIN PRENYLTRANSFERASE"/>
    <property type="match status" value="1"/>
</dbReference>
<dbReference type="OrthoDB" id="9781577at2"/>
<feature type="binding site" evidence="7">
    <location>
        <begin position="88"/>
        <end position="91"/>
    </location>
    <ligand>
        <name>FMN</name>
        <dbReference type="ChEBI" id="CHEBI:58210"/>
    </ligand>
</feature>
<comment type="function">
    <text evidence="7">Flavin prenyltransferase that catalyzes the synthesis of the prenylated FMN cofactor (prenyl-FMN) for 4-hydroxy-3-polyprenylbenzoic acid decarboxylase UbiD. The prenyltransferase is metal-independent and links a dimethylallyl moiety from dimethylallyl monophosphate (DMAP) to the flavin N5 and C6 atoms of FMN.</text>
</comment>
<dbReference type="Proteomes" id="UP000295937">
    <property type="component" value="Unassembled WGS sequence"/>
</dbReference>
<feature type="binding site" evidence="7">
    <location>
        <position position="153"/>
    </location>
    <ligand>
        <name>dimethylallyl phosphate</name>
        <dbReference type="ChEBI" id="CHEBI:88052"/>
    </ligand>
</feature>
<dbReference type="NCBIfam" id="TIGR00421">
    <property type="entry name" value="ubiX_pad"/>
    <property type="match status" value="1"/>
</dbReference>
<feature type="binding site" evidence="7">
    <location>
        <begin position="10"/>
        <end position="12"/>
    </location>
    <ligand>
        <name>FMN</name>
        <dbReference type="ChEBI" id="CHEBI:58210"/>
    </ligand>
</feature>
<feature type="domain" description="Flavoprotein" evidence="8">
    <location>
        <begin position="2"/>
        <end position="173"/>
    </location>
</feature>
<gene>
    <name evidence="7" type="primary">ubiX</name>
    <name evidence="9" type="ORF">CRV09_01130</name>
</gene>
<keyword evidence="4 7" id="KW-0808">Transferase</keyword>
<dbReference type="SUPFAM" id="SSF52507">
    <property type="entry name" value="Homo-oligomeric flavin-containing Cys decarboxylases, HFCD"/>
    <property type="match status" value="1"/>
</dbReference>
<comment type="caution">
    <text evidence="7">Lacks conserved residue(s) required for the propagation of feature annotation.</text>
</comment>
<keyword evidence="3 7" id="KW-0288">FMN</keyword>
<comment type="catalytic activity">
    <reaction evidence="5 7">
        <text>dimethylallyl phosphate + FMNH2 = prenylated FMNH2 + phosphate</text>
        <dbReference type="Rhea" id="RHEA:37743"/>
        <dbReference type="ChEBI" id="CHEBI:43474"/>
        <dbReference type="ChEBI" id="CHEBI:57618"/>
        <dbReference type="ChEBI" id="CHEBI:87467"/>
        <dbReference type="ChEBI" id="CHEBI:88052"/>
        <dbReference type="EC" id="2.5.1.129"/>
    </reaction>
</comment>
<feature type="binding site" evidence="7">
    <location>
        <position position="123"/>
    </location>
    <ligand>
        <name>FMN</name>
        <dbReference type="ChEBI" id="CHEBI:58210"/>
    </ligand>
</feature>
<dbReference type="Pfam" id="PF02441">
    <property type="entry name" value="Flavoprotein"/>
    <property type="match status" value="1"/>
</dbReference>
<dbReference type="InterPro" id="IPR003382">
    <property type="entry name" value="Flavoprotein"/>
</dbReference>
<evidence type="ECO:0000259" key="8">
    <source>
        <dbReference type="Pfam" id="PF02441"/>
    </source>
</evidence>
<evidence type="ECO:0000256" key="1">
    <source>
        <dbReference type="ARBA" id="ARBA00022602"/>
    </source>
</evidence>
<reference evidence="9 10" key="1">
    <citation type="journal article" date="2018" name="Genome Biol. Evol.">
        <title>Cladogenesis and Genomic Streamlining in Extracellular Endosymbionts of Tropical Stink Bugs.</title>
        <authorList>
            <person name="Otero-Bravo A."/>
            <person name="Goffredi S."/>
            <person name="Sabree Z.L."/>
        </authorList>
    </citation>
    <scope>NUCLEOTIDE SEQUENCE [LARGE SCALE GENOMIC DNA]</scope>
    <source>
        <strain evidence="9 10">SoEO</strain>
    </source>
</reference>
<protein>
    <recommendedName>
        <fullName evidence="7">Flavin prenyltransferase UbiX</fullName>
        <ecNumber evidence="7">2.5.1.129</ecNumber>
    </recommendedName>
</protein>
<evidence type="ECO:0000256" key="3">
    <source>
        <dbReference type="ARBA" id="ARBA00022643"/>
    </source>
</evidence>
<comment type="similarity">
    <text evidence="6 7">Belongs to the UbiX/PAD1 family.</text>
</comment>
<dbReference type="PANTHER" id="PTHR43374:SF1">
    <property type="entry name" value="FLAVIN PRENYLTRANSFERASE PAD1, MITOCHONDRIAL"/>
    <property type="match status" value="1"/>
</dbReference>
<evidence type="ECO:0000313" key="9">
    <source>
        <dbReference type="EMBL" id="PPI88891.1"/>
    </source>
</evidence>
<comment type="caution">
    <text evidence="9">The sequence shown here is derived from an EMBL/GenBank/DDBJ whole genome shotgun (WGS) entry which is preliminary data.</text>
</comment>
<keyword evidence="2 7" id="KW-0285">Flavoprotein</keyword>
<name>A0A2P5T2S6_9GAMM</name>
<dbReference type="EC" id="2.5.1.129" evidence="7"/>
<keyword evidence="1 7" id="KW-0637">Prenyltransferase</keyword>
<dbReference type="Gene3D" id="3.40.50.1950">
    <property type="entry name" value="Flavin prenyltransferase-like"/>
    <property type="match status" value="1"/>
</dbReference>
<evidence type="ECO:0000256" key="7">
    <source>
        <dbReference type="HAMAP-Rule" id="MF_01984"/>
    </source>
</evidence>
<sequence>MKRLIIGITGASGIIYGLRMLQVLKKVKELETHLIMSQSSYHTLKIENDCSLHDIQKLATVVHNVQNLAASVSSGSFKTIGMIILPCSIKTLSCIVHSYSNSLLIRAADVVLKEKRKLVLCLRETPLHIGHLRMMIAASELGAIIMPTTPAFYHCPKTIDQIIDQTVNRIIDQFDIVLSKDLFTRWKGI</sequence>